<evidence type="ECO:0000313" key="2">
    <source>
        <dbReference type="Proteomes" id="UP000538075"/>
    </source>
</evidence>
<reference evidence="1 2" key="1">
    <citation type="journal article" date="2020" name="J. Appl. Phycol.">
        <title>Morphological changes and genome evolution in Raphidiopsis raciborskii CS-506 after 23 years in culture.</title>
        <authorList>
            <person name="Willis A."/>
            <person name="Bent S.J."/>
            <person name="Jameson I.D."/>
        </authorList>
    </citation>
    <scope>NUCLEOTIDE SEQUENCE [LARGE SCALE GENOMIC DNA]</scope>
    <source>
        <strain evidence="1 2">CS-506_A</strain>
    </source>
</reference>
<evidence type="ECO:0000313" key="1">
    <source>
        <dbReference type="EMBL" id="MBA4464719.1"/>
    </source>
</evidence>
<name>A0A838WRF7_9CYAN</name>
<proteinExistence type="predicted"/>
<comment type="caution">
    <text evidence="1">The sequence shown here is derived from an EMBL/GenBank/DDBJ whole genome shotgun (WGS) entry which is preliminary data.</text>
</comment>
<organism evidence="1 2">
    <name type="scientific">Cylindrospermopsis raciborskii CS-506_A</name>
    <dbReference type="NCBI Taxonomy" id="2585140"/>
    <lineage>
        <taxon>Bacteria</taxon>
        <taxon>Bacillati</taxon>
        <taxon>Cyanobacteriota</taxon>
        <taxon>Cyanophyceae</taxon>
        <taxon>Nostocales</taxon>
        <taxon>Aphanizomenonaceae</taxon>
        <taxon>Cylindrospermopsis</taxon>
    </lineage>
</organism>
<gene>
    <name evidence="1" type="ORF">FHK98_02165</name>
</gene>
<dbReference type="Proteomes" id="UP000538075">
    <property type="component" value="Unassembled WGS sequence"/>
</dbReference>
<accession>A0A838WRF7</accession>
<protein>
    <submittedName>
        <fullName evidence="1">Uncharacterized protein</fullName>
    </submittedName>
</protein>
<sequence length="90" mass="10901">FEKIIDAIVFELYFSDHMKERKIDVFHFIKKDIKEVMQGKEFGNLEDREKEEVIKKLYAKWTDPDNEVRDRMKLFAVRSPNVLKPILEIK</sequence>
<dbReference type="AlphaFoldDB" id="A0A838WRF7"/>
<dbReference type="EMBL" id="VDFG01000156">
    <property type="protein sequence ID" value="MBA4464719.1"/>
    <property type="molecule type" value="Genomic_DNA"/>
</dbReference>
<feature type="non-terminal residue" evidence="1">
    <location>
        <position position="1"/>
    </location>
</feature>